<dbReference type="AlphaFoldDB" id="A0A2J6T078"/>
<keyword evidence="6" id="KW-0539">Nucleus</keyword>
<dbReference type="InParanoid" id="A0A2J6T078"/>
<evidence type="ECO:0000256" key="3">
    <source>
        <dbReference type="ARBA" id="ARBA00022737"/>
    </source>
</evidence>
<evidence type="ECO:0000256" key="2">
    <source>
        <dbReference type="ARBA" id="ARBA00022723"/>
    </source>
</evidence>
<dbReference type="SUPFAM" id="SSF57667">
    <property type="entry name" value="beta-beta-alpha zinc fingers"/>
    <property type="match status" value="1"/>
</dbReference>
<name>A0A2J6T078_9HELO</name>
<dbReference type="Gene3D" id="3.30.160.60">
    <property type="entry name" value="Classic Zinc Finger"/>
    <property type="match status" value="2"/>
</dbReference>
<keyword evidence="5" id="KW-0862">Zinc</keyword>
<feature type="region of interest" description="Disordered" evidence="8">
    <location>
        <begin position="249"/>
        <end position="281"/>
    </location>
</feature>
<dbReference type="InterPro" id="IPR036236">
    <property type="entry name" value="Znf_C2H2_sf"/>
</dbReference>
<dbReference type="FunFam" id="3.30.160.60:FF:000446">
    <property type="entry name" value="Zinc finger protein"/>
    <property type="match status" value="1"/>
</dbReference>
<evidence type="ECO:0000256" key="4">
    <source>
        <dbReference type="ARBA" id="ARBA00022771"/>
    </source>
</evidence>
<evidence type="ECO:0000256" key="6">
    <source>
        <dbReference type="ARBA" id="ARBA00023242"/>
    </source>
</evidence>
<dbReference type="PROSITE" id="PS50157">
    <property type="entry name" value="ZINC_FINGER_C2H2_2"/>
    <property type="match status" value="2"/>
</dbReference>
<feature type="domain" description="C2H2-type" evidence="9">
    <location>
        <begin position="183"/>
        <end position="201"/>
    </location>
</feature>
<feature type="compositionally biased region" description="Basic and acidic residues" evidence="8">
    <location>
        <begin position="258"/>
        <end position="274"/>
    </location>
</feature>
<dbReference type="STRING" id="1095630.A0A2J6T078"/>
<dbReference type="Proteomes" id="UP000235371">
    <property type="component" value="Unassembled WGS sequence"/>
</dbReference>
<keyword evidence="11" id="KW-1185">Reference proteome</keyword>
<evidence type="ECO:0000256" key="8">
    <source>
        <dbReference type="SAM" id="MobiDB-lite"/>
    </source>
</evidence>
<dbReference type="PROSITE" id="PS00028">
    <property type="entry name" value="ZINC_FINGER_C2H2_1"/>
    <property type="match status" value="1"/>
</dbReference>
<keyword evidence="4 7" id="KW-0863">Zinc-finger</keyword>
<organism evidence="10 11">
    <name type="scientific">Hyaloscypha bicolor E</name>
    <dbReference type="NCBI Taxonomy" id="1095630"/>
    <lineage>
        <taxon>Eukaryota</taxon>
        <taxon>Fungi</taxon>
        <taxon>Dikarya</taxon>
        <taxon>Ascomycota</taxon>
        <taxon>Pezizomycotina</taxon>
        <taxon>Leotiomycetes</taxon>
        <taxon>Helotiales</taxon>
        <taxon>Hyaloscyphaceae</taxon>
        <taxon>Hyaloscypha</taxon>
        <taxon>Hyaloscypha bicolor</taxon>
    </lineage>
</organism>
<proteinExistence type="predicted"/>
<feature type="region of interest" description="Disordered" evidence="8">
    <location>
        <begin position="122"/>
        <end position="147"/>
    </location>
</feature>
<evidence type="ECO:0000313" key="10">
    <source>
        <dbReference type="EMBL" id="PMD56333.1"/>
    </source>
</evidence>
<gene>
    <name evidence="10" type="ORF">K444DRAFT_632757</name>
</gene>
<dbReference type="InterPro" id="IPR050331">
    <property type="entry name" value="Zinc_finger"/>
</dbReference>
<comment type="subcellular location">
    <subcellularLocation>
        <location evidence="1">Nucleus</location>
    </subcellularLocation>
</comment>
<dbReference type="GeneID" id="36591594"/>
<sequence length="281" mass="30816">MDPDPSRGNPLSLFALKYMGRSYVYAPKLANTEIENMSQPGMNPRIPLPSCPIPKYQSQAVANGLHGEGTERRSTSEVSSRNIMDISSILNLVVDREVEIFTEGKNFLPDASAIGSPLVLGSGENSQPAATQTTINGKLDFDRRNDGGTGDNKHTCSYCARIFSRREHVRRHIKQIHLGLRPFPCLECGKTFKDKYHLKTHTGSRGCQPSKSLGLGEGPQTTTFVELSSRPESELIAGRSLLVLSRIAQPTATAEPSSEGHEDEVNTDNEHADEGILLDWD</sequence>
<accession>A0A2J6T078</accession>
<dbReference type="GO" id="GO:0010468">
    <property type="term" value="P:regulation of gene expression"/>
    <property type="evidence" value="ECO:0007669"/>
    <property type="project" value="TreeGrafter"/>
</dbReference>
<dbReference type="SMART" id="SM00355">
    <property type="entry name" value="ZnF_C2H2"/>
    <property type="match status" value="2"/>
</dbReference>
<dbReference type="GO" id="GO:0005634">
    <property type="term" value="C:nucleus"/>
    <property type="evidence" value="ECO:0007669"/>
    <property type="project" value="UniProtKB-SubCell"/>
</dbReference>
<dbReference type="RefSeq" id="XP_024733237.1">
    <property type="nucleotide sequence ID" value="XM_024883517.1"/>
</dbReference>
<keyword evidence="3" id="KW-0677">Repeat</keyword>
<evidence type="ECO:0000256" key="7">
    <source>
        <dbReference type="PROSITE-ProRule" id="PRU00042"/>
    </source>
</evidence>
<dbReference type="Pfam" id="PF00096">
    <property type="entry name" value="zf-C2H2"/>
    <property type="match status" value="2"/>
</dbReference>
<evidence type="ECO:0000256" key="1">
    <source>
        <dbReference type="ARBA" id="ARBA00004123"/>
    </source>
</evidence>
<feature type="domain" description="C2H2-type" evidence="9">
    <location>
        <begin position="154"/>
        <end position="182"/>
    </location>
</feature>
<dbReference type="OrthoDB" id="4748970at2759"/>
<protein>
    <recommendedName>
        <fullName evidence="9">C2H2-type domain-containing protein</fullName>
    </recommendedName>
</protein>
<evidence type="ECO:0000256" key="5">
    <source>
        <dbReference type="ARBA" id="ARBA00022833"/>
    </source>
</evidence>
<reference evidence="10 11" key="1">
    <citation type="submission" date="2016-04" db="EMBL/GenBank/DDBJ databases">
        <title>A degradative enzymes factory behind the ericoid mycorrhizal symbiosis.</title>
        <authorList>
            <consortium name="DOE Joint Genome Institute"/>
            <person name="Martino E."/>
            <person name="Morin E."/>
            <person name="Grelet G."/>
            <person name="Kuo A."/>
            <person name="Kohler A."/>
            <person name="Daghino S."/>
            <person name="Barry K."/>
            <person name="Choi C."/>
            <person name="Cichocki N."/>
            <person name="Clum A."/>
            <person name="Copeland A."/>
            <person name="Hainaut M."/>
            <person name="Haridas S."/>
            <person name="Labutti K."/>
            <person name="Lindquist E."/>
            <person name="Lipzen A."/>
            <person name="Khouja H.-R."/>
            <person name="Murat C."/>
            <person name="Ohm R."/>
            <person name="Olson A."/>
            <person name="Spatafora J."/>
            <person name="Veneault-Fourrey C."/>
            <person name="Henrissat B."/>
            <person name="Grigoriev I."/>
            <person name="Martin F."/>
            <person name="Perotto S."/>
        </authorList>
    </citation>
    <scope>NUCLEOTIDE SEQUENCE [LARGE SCALE GENOMIC DNA]</scope>
    <source>
        <strain evidence="10 11">E</strain>
    </source>
</reference>
<dbReference type="EMBL" id="KZ613848">
    <property type="protein sequence ID" value="PMD56333.1"/>
    <property type="molecule type" value="Genomic_DNA"/>
</dbReference>
<keyword evidence="2" id="KW-0479">Metal-binding</keyword>
<evidence type="ECO:0000259" key="9">
    <source>
        <dbReference type="PROSITE" id="PS50157"/>
    </source>
</evidence>
<dbReference type="PANTHER" id="PTHR16515:SF49">
    <property type="entry name" value="GASTRULA ZINC FINGER PROTEIN XLCGF49.1-LIKE-RELATED"/>
    <property type="match status" value="1"/>
</dbReference>
<feature type="compositionally biased region" description="Polar residues" evidence="8">
    <location>
        <begin position="123"/>
        <end position="136"/>
    </location>
</feature>
<dbReference type="InterPro" id="IPR013087">
    <property type="entry name" value="Znf_C2H2_type"/>
</dbReference>
<evidence type="ECO:0000313" key="11">
    <source>
        <dbReference type="Proteomes" id="UP000235371"/>
    </source>
</evidence>
<dbReference type="PANTHER" id="PTHR16515">
    <property type="entry name" value="PR DOMAIN ZINC FINGER PROTEIN"/>
    <property type="match status" value="1"/>
</dbReference>
<dbReference type="GO" id="GO:0008270">
    <property type="term" value="F:zinc ion binding"/>
    <property type="evidence" value="ECO:0007669"/>
    <property type="project" value="UniProtKB-KW"/>
</dbReference>